<reference evidence="2" key="1">
    <citation type="submission" date="2014-09" db="EMBL/GenBank/DDBJ databases">
        <authorList>
            <person name="Sharma Rahul"/>
            <person name="Thines Marco"/>
        </authorList>
    </citation>
    <scope>NUCLEOTIDE SEQUENCE [LARGE SCALE GENOMIC DNA]</scope>
</reference>
<keyword evidence="2" id="KW-1185">Reference proteome</keyword>
<dbReference type="AlphaFoldDB" id="A0A0P1AAE4"/>
<accession>A0A0P1AAE4</accession>
<evidence type="ECO:0000313" key="1">
    <source>
        <dbReference type="EMBL" id="CEG37298.1"/>
    </source>
</evidence>
<evidence type="ECO:0000313" key="2">
    <source>
        <dbReference type="Proteomes" id="UP000054928"/>
    </source>
</evidence>
<dbReference type="RefSeq" id="XP_024573667.1">
    <property type="nucleotide sequence ID" value="XM_024722608.1"/>
</dbReference>
<dbReference type="GeneID" id="36399955"/>
<dbReference type="Proteomes" id="UP000054928">
    <property type="component" value="Unassembled WGS sequence"/>
</dbReference>
<proteinExistence type="predicted"/>
<protein>
    <submittedName>
        <fullName evidence="1">Uncharacterized protein</fullName>
    </submittedName>
</protein>
<dbReference type="EMBL" id="CCYD01000286">
    <property type="protein sequence ID" value="CEG37298.1"/>
    <property type="molecule type" value="Genomic_DNA"/>
</dbReference>
<sequence>MVSNENCTTMDEHIVKKRSLSHRDAALAALALARWNVKSPVSIFSGPQIIPLEVLRVLRYSSKIFIEC</sequence>
<organism evidence="1 2">
    <name type="scientific">Plasmopara halstedii</name>
    <name type="common">Downy mildew of sunflower</name>
    <dbReference type="NCBI Taxonomy" id="4781"/>
    <lineage>
        <taxon>Eukaryota</taxon>
        <taxon>Sar</taxon>
        <taxon>Stramenopiles</taxon>
        <taxon>Oomycota</taxon>
        <taxon>Peronosporomycetes</taxon>
        <taxon>Peronosporales</taxon>
        <taxon>Peronosporaceae</taxon>
        <taxon>Plasmopara</taxon>
    </lineage>
</organism>
<name>A0A0P1AAE4_PLAHL</name>